<dbReference type="Proteomes" id="UP001246372">
    <property type="component" value="Unassembled WGS sequence"/>
</dbReference>
<evidence type="ECO:0000313" key="1">
    <source>
        <dbReference type="EMBL" id="MDT8997719.1"/>
    </source>
</evidence>
<dbReference type="SUPFAM" id="SSF55331">
    <property type="entry name" value="Tautomerase/MIF"/>
    <property type="match status" value="1"/>
</dbReference>
<reference evidence="1" key="1">
    <citation type="submission" date="2023-09" db="EMBL/GenBank/DDBJ databases">
        <title>Paucibacter sp. APW11 Genome sequencing and assembly.</title>
        <authorList>
            <person name="Kim I."/>
        </authorList>
    </citation>
    <scope>NUCLEOTIDE SEQUENCE</scope>
    <source>
        <strain evidence="1">APW11</strain>
    </source>
</reference>
<comment type="caution">
    <text evidence="1">The sequence shown here is derived from an EMBL/GenBank/DDBJ whole genome shotgun (WGS) entry which is preliminary data.</text>
</comment>
<name>A0ABU3P569_9BURK</name>
<organism evidence="1 2">
    <name type="scientific">Roseateles aquae</name>
    <dbReference type="NCBI Taxonomy" id="3077235"/>
    <lineage>
        <taxon>Bacteria</taxon>
        <taxon>Pseudomonadati</taxon>
        <taxon>Pseudomonadota</taxon>
        <taxon>Betaproteobacteria</taxon>
        <taxon>Burkholderiales</taxon>
        <taxon>Sphaerotilaceae</taxon>
        <taxon>Roseateles</taxon>
    </lineage>
</organism>
<protein>
    <recommendedName>
        <fullName evidence="3">4-oxalocrotonate tautomerase domain-containing protein</fullName>
    </recommendedName>
</protein>
<dbReference type="InterPro" id="IPR014347">
    <property type="entry name" value="Tautomerase/MIF_sf"/>
</dbReference>
<proteinExistence type="predicted"/>
<dbReference type="EMBL" id="JAVXZY010000001">
    <property type="protein sequence ID" value="MDT8997719.1"/>
    <property type="molecule type" value="Genomic_DNA"/>
</dbReference>
<evidence type="ECO:0008006" key="3">
    <source>
        <dbReference type="Google" id="ProtNLM"/>
    </source>
</evidence>
<evidence type="ECO:0000313" key="2">
    <source>
        <dbReference type="Proteomes" id="UP001246372"/>
    </source>
</evidence>
<accession>A0ABU3P569</accession>
<keyword evidence="2" id="KW-1185">Reference proteome</keyword>
<dbReference type="RefSeq" id="WP_315647938.1">
    <property type="nucleotide sequence ID" value="NZ_JAVXZY010000001.1"/>
</dbReference>
<sequence>MPTIHILHPYDGEQVATILQTVCANVSAVAGLPIDKVWAFWHPVNLAMARRPDWHAGQQCGPMVRMFCRRSHPQDKVHLIMERLRETLATALECGVSSVFIQVIRVNDEEVFNVS</sequence>
<gene>
    <name evidence="1" type="ORF">RQP53_00355</name>
</gene>